<dbReference type="CDD" id="cd03256">
    <property type="entry name" value="ABC_PhnC_transporter"/>
    <property type="match status" value="1"/>
</dbReference>
<keyword evidence="7" id="KW-0472">Membrane</keyword>
<accession>A0A069Q2V1</accession>
<dbReference type="PANTHER" id="PTHR43166:SF6">
    <property type="entry name" value="PHOSPHONATES IMPORT ATP-BINDING PROTEIN PHNC"/>
    <property type="match status" value="1"/>
</dbReference>
<evidence type="ECO:0000256" key="7">
    <source>
        <dbReference type="ARBA" id="ARBA00023136"/>
    </source>
</evidence>
<dbReference type="PROSITE" id="PS50893">
    <property type="entry name" value="ABC_TRANSPORTER_2"/>
    <property type="match status" value="1"/>
</dbReference>
<feature type="region of interest" description="Disordered" evidence="8">
    <location>
        <begin position="259"/>
        <end position="300"/>
    </location>
</feature>
<dbReference type="InterPro" id="IPR003593">
    <property type="entry name" value="AAA+_ATPase"/>
</dbReference>
<dbReference type="EMBL" id="JFHC01000003">
    <property type="protein sequence ID" value="KDR44096.1"/>
    <property type="molecule type" value="Genomic_DNA"/>
</dbReference>
<evidence type="ECO:0000256" key="6">
    <source>
        <dbReference type="ARBA" id="ARBA00022967"/>
    </source>
</evidence>
<keyword evidence="4" id="KW-0547">Nucleotide-binding</keyword>
<dbReference type="Proteomes" id="UP000027466">
    <property type="component" value="Unassembled WGS sequence"/>
</dbReference>
<evidence type="ECO:0000256" key="2">
    <source>
        <dbReference type="ARBA" id="ARBA00022475"/>
    </source>
</evidence>
<dbReference type="PROSITE" id="PS00211">
    <property type="entry name" value="ABC_TRANSPORTER_1"/>
    <property type="match status" value="1"/>
</dbReference>
<evidence type="ECO:0000256" key="4">
    <source>
        <dbReference type="ARBA" id="ARBA00022741"/>
    </source>
</evidence>
<keyword evidence="1" id="KW-0813">Transport</keyword>
<evidence type="ECO:0000256" key="5">
    <source>
        <dbReference type="ARBA" id="ARBA00022840"/>
    </source>
</evidence>
<dbReference type="InterPro" id="IPR003439">
    <property type="entry name" value="ABC_transporter-like_ATP-bd"/>
</dbReference>
<dbReference type="InterPro" id="IPR027417">
    <property type="entry name" value="P-loop_NTPase"/>
</dbReference>
<protein>
    <submittedName>
        <fullName evidence="10">Phosphonate ABC transporter ATP-binidng protein</fullName>
    </submittedName>
</protein>
<keyword evidence="3" id="KW-0997">Cell inner membrane</keyword>
<keyword evidence="11" id="KW-1185">Reference proteome</keyword>
<dbReference type="RefSeq" id="WP_035934862.1">
    <property type="nucleotide sequence ID" value="NZ_CADFFX010000002.1"/>
</dbReference>
<dbReference type="InterPro" id="IPR050086">
    <property type="entry name" value="MetN_ABC_transporter-like"/>
</dbReference>
<keyword evidence="6" id="KW-1278">Translocase</keyword>
<keyword evidence="2" id="KW-1003">Cell membrane</keyword>
<feature type="compositionally biased region" description="Low complexity" evidence="8">
    <location>
        <begin position="288"/>
        <end position="300"/>
    </location>
</feature>
<dbReference type="Pfam" id="PF00005">
    <property type="entry name" value="ABC_tran"/>
    <property type="match status" value="1"/>
</dbReference>
<gene>
    <name evidence="10" type="ORF">BG61_18655</name>
</gene>
<dbReference type="NCBIfam" id="TIGR02315">
    <property type="entry name" value="ABC_phnC"/>
    <property type="match status" value="1"/>
</dbReference>
<proteinExistence type="predicted"/>
<dbReference type="SMART" id="SM00382">
    <property type="entry name" value="AAA"/>
    <property type="match status" value="1"/>
</dbReference>
<evidence type="ECO:0000256" key="8">
    <source>
        <dbReference type="SAM" id="MobiDB-lite"/>
    </source>
</evidence>
<dbReference type="InterPro" id="IPR017871">
    <property type="entry name" value="ABC_transporter-like_CS"/>
</dbReference>
<dbReference type="InterPro" id="IPR012693">
    <property type="entry name" value="ABC_transpr_PhnC"/>
</dbReference>
<evidence type="ECO:0000259" key="9">
    <source>
        <dbReference type="PROSITE" id="PS50893"/>
    </source>
</evidence>
<reference evidence="10 11" key="1">
    <citation type="submission" date="2014-03" db="EMBL/GenBank/DDBJ databases">
        <title>Draft Genome Sequences of Four Burkholderia Strains.</title>
        <authorList>
            <person name="Liu X.Y."/>
            <person name="Li C.X."/>
            <person name="Xu J.H."/>
        </authorList>
    </citation>
    <scope>NUCLEOTIDE SEQUENCE [LARGE SCALE GENOMIC DNA]</scope>
    <source>
        <strain evidence="10 11">DSM 50014</strain>
    </source>
</reference>
<dbReference type="Gene3D" id="3.40.50.300">
    <property type="entry name" value="P-loop containing nucleotide triphosphate hydrolases"/>
    <property type="match status" value="1"/>
</dbReference>
<evidence type="ECO:0000256" key="3">
    <source>
        <dbReference type="ARBA" id="ARBA00022519"/>
    </source>
</evidence>
<comment type="caution">
    <text evidence="10">The sequence shown here is derived from an EMBL/GenBank/DDBJ whole genome shotgun (WGS) entry which is preliminary data.</text>
</comment>
<dbReference type="GO" id="GO:0005524">
    <property type="term" value="F:ATP binding"/>
    <property type="evidence" value="ECO:0007669"/>
    <property type="project" value="UniProtKB-KW"/>
</dbReference>
<evidence type="ECO:0000313" key="10">
    <source>
        <dbReference type="EMBL" id="KDR44096.1"/>
    </source>
</evidence>
<name>A0A069Q2V1_9BURK</name>
<evidence type="ECO:0000256" key="1">
    <source>
        <dbReference type="ARBA" id="ARBA00022448"/>
    </source>
</evidence>
<organism evidence="10 11">
    <name type="scientific">Caballeronia glathei</name>
    <dbReference type="NCBI Taxonomy" id="60547"/>
    <lineage>
        <taxon>Bacteria</taxon>
        <taxon>Pseudomonadati</taxon>
        <taxon>Pseudomonadota</taxon>
        <taxon>Betaproteobacteria</taxon>
        <taxon>Burkholderiales</taxon>
        <taxon>Burkholderiaceae</taxon>
        <taxon>Caballeronia</taxon>
    </lineage>
</organism>
<keyword evidence="5" id="KW-0067">ATP-binding</keyword>
<feature type="domain" description="ABC transporter" evidence="9">
    <location>
        <begin position="4"/>
        <end position="252"/>
    </location>
</feature>
<sequence>MDAIRIERLSKTFSNGRKALDSIDLKVPQGEMVALIGASGSGKSTLLRHIAGFTASDPEPSHVTLLGRPIQQNGKVVREVRRIRRDVAFVFQQFNLVGRLSVRTNVLIGALSRVPLWRRLFGRFPREEQALAMQSLAAMGIGEHVNERASTLSGGQQQRAALARALVQRARIVLADEPIASLDPESSRRVMELLQSLNEDHGLTVVVSLHQIDIAMKYCSRTVALRDGRVVYDGPSAHLTPAVLRDLYGAAASELLADAEATGSDDAPEGTLRPDKVQPRASESSTRSAAFASIAPAAGS</sequence>
<dbReference type="AlphaFoldDB" id="A0A069Q2V1"/>
<dbReference type="GO" id="GO:0015416">
    <property type="term" value="F:ABC-type phosphonate transporter activity"/>
    <property type="evidence" value="ECO:0007669"/>
    <property type="project" value="InterPro"/>
</dbReference>
<dbReference type="PANTHER" id="PTHR43166">
    <property type="entry name" value="AMINO ACID IMPORT ATP-BINDING PROTEIN"/>
    <property type="match status" value="1"/>
</dbReference>
<evidence type="ECO:0000313" key="11">
    <source>
        <dbReference type="Proteomes" id="UP000027466"/>
    </source>
</evidence>
<dbReference type="SUPFAM" id="SSF52540">
    <property type="entry name" value="P-loop containing nucleoside triphosphate hydrolases"/>
    <property type="match status" value="1"/>
</dbReference>
<dbReference type="STRING" id="60547.GCA_000751215_04209"/>
<dbReference type="GO" id="GO:0016887">
    <property type="term" value="F:ATP hydrolysis activity"/>
    <property type="evidence" value="ECO:0007669"/>
    <property type="project" value="InterPro"/>
</dbReference>
<dbReference type="GO" id="GO:0016020">
    <property type="term" value="C:membrane"/>
    <property type="evidence" value="ECO:0007669"/>
    <property type="project" value="InterPro"/>
</dbReference>